<proteinExistence type="predicted"/>
<accession>A0AA37SKC0</accession>
<gene>
    <name evidence="1" type="ORF">GCM10007872_16720</name>
    <name evidence="2" type="ORF">GCM10007872_19890</name>
</gene>
<dbReference type="Pfam" id="PF18946">
    <property type="entry name" value="Apex"/>
    <property type="match status" value="1"/>
</dbReference>
<dbReference type="EMBL" id="BSNZ01000013">
    <property type="protein sequence ID" value="GLQ85081.1"/>
    <property type="molecule type" value="Genomic_DNA"/>
</dbReference>
<dbReference type="EMBL" id="BSNZ01000008">
    <property type="protein sequence ID" value="GLQ84764.1"/>
    <property type="molecule type" value="Genomic_DNA"/>
</dbReference>
<protein>
    <recommendedName>
        <fullName evidence="4">Baseplate assembly protein</fullName>
    </recommendedName>
</protein>
<dbReference type="Gene3D" id="2.40.50.230">
    <property type="entry name" value="Gp5 N-terminal domain"/>
    <property type="match status" value="1"/>
</dbReference>
<reference evidence="1" key="3">
    <citation type="submission" date="2023-01" db="EMBL/GenBank/DDBJ databases">
        <title>Draft genome sequence of Gluconobacter sphaericus strain NBRC 12467.</title>
        <authorList>
            <person name="Sun Q."/>
            <person name="Mori K."/>
        </authorList>
    </citation>
    <scope>NUCLEOTIDE SEQUENCE</scope>
    <source>
        <strain evidence="1">NBRC 12467</strain>
    </source>
</reference>
<keyword evidence="3" id="KW-1185">Reference proteome</keyword>
<evidence type="ECO:0000313" key="2">
    <source>
        <dbReference type="EMBL" id="GLQ85081.1"/>
    </source>
</evidence>
<sequence length="213" mass="22027">MASNYSGSLRPTDASSAFQVQTAMIRRVLSMLGAALPVKVLSVNGVGVNPVGFVDVQPLVHQIDGAGNPTPRGVIHNVPYIRLQGGTRAIICDPAVGDTGFIMIASRDISTVKATRSAAAPGSYRQHDTADAIYIGGLLNEAPTEYIGWVDGDVHVKTAGKFIVDAAEMDINCAVKVAGEIAATGDVKAENISLQSHIHPGVQAGSGETGAPQ</sequence>
<dbReference type="InterPro" id="IPR037026">
    <property type="entry name" value="Vgr_OB-fold_dom_sf"/>
</dbReference>
<reference evidence="1" key="1">
    <citation type="journal article" date="2014" name="Int. J. Syst. Evol. Microbiol.">
        <title>Complete genome sequence of Corynebacterium casei LMG S-19264T (=DSM 44701T), isolated from a smear-ripened cheese.</title>
        <authorList>
            <consortium name="US DOE Joint Genome Institute (JGI-PGF)"/>
            <person name="Walter F."/>
            <person name="Albersmeier A."/>
            <person name="Kalinowski J."/>
            <person name="Ruckert C."/>
        </authorList>
    </citation>
    <scope>NUCLEOTIDE SEQUENCE</scope>
    <source>
        <strain evidence="1">NBRC 12467</strain>
    </source>
</reference>
<comment type="caution">
    <text evidence="1">The sequence shown here is derived from an EMBL/GenBank/DDBJ whole genome shotgun (WGS) entry which is preliminary data.</text>
</comment>
<dbReference type="Proteomes" id="UP001156708">
    <property type="component" value="Unassembled WGS sequence"/>
</dbReference>
<evidence type="ECO:0008006" key="4">
    <source>
        <dbReference type="Google" id="ProtNLM"/>
    </source>
</evidence>
<evidence type="ECO:0000313" key="3">
    <source>
        <dbReference type="Proteomes" id="UP001156708"/>
    </source>
</evidence>
<dbReference type="RefSeq" id="WP_141352442.1">
    <property type="nucleotide sequence ID" value="NZ_BARA01000113.1"/>
</dbReference>
<organism evidence="1 3">
    <name type="scientific">Gluconobacter sphaericus NBRC 12467</name>
    <dbReference type="NCBI Taxonomy" id="1307951"/>
    <lineage>
        <taxon>Bacteria</taxon>
        <taxon>Pseudomonadati</taxon>
        <taxon>Pseudomonadota</taxon>
        <taxon>Alphaproteobacteria</taxon>
        <taxon>Acetobacterales</taxon>
        <taxon>Acetobacteraceae</taxon>
        <taxon>Gluconobacter</taxon>
    </lineage>
</organism>
<dbReference type="InterPro" id="IPR044033">
    <property type="entry name" value="GpV-like_apex"/>
</dbReference>
<name>A0AA37SKC0_9PROT</name>
<evidence type="ECO:0000313" key="1">
    <source>
        <dbReference type="EMBL" id="GLQ84764.1"/>
    </source>
</evidence>
<dbReference type="AlphaFoldDB" id="A0AA37SKC0"/>
<reference evidence="3" key="2">
    <citation type="journal article" date="2019" name="Int. J. Syst. Evol. Microbiol.">
        <title>The Global Catalogue of Microorganisms (GCM) 10K type strain sequencing project: providing services to taxonomists for standard genome sequencing and annotation.</title>
        <authorList>
            <consortium name="The Broad Institute Genomics Platform"/>
            <consortium name="The Broad Institute Genome Sequencing Center for Infectious Disease"/>
            <person name="Wu L."/>
            <person name="Ma J."/>
        </authorList>
    </citation>
    <scope>NUCLEOTIDE SEQUENCE [LARGE SCALE GENOMIC DNA]</scope>
    <source>
        <strain evidence="3">NBRC 12467</strain>
    </source>
</reference>